<accession>A0A8S1M6W7</accession>
<dbReference type="EMBL" id="CAJJDN010000031">
    <property type="protein sequence ID" value="CAD8073653.1"/>
    <property type="molecule type" value="Genomic_DNA"/>
</dbReference>
<dbReference type="InterPro" id="IPR003661">
    <property type="entry name" value="HisK_dim/P_dom"/>
</dbReference>
<evidence type="ECO:0000313" key="7">
    <source>
        <dbReference type="Proteomes" id="UP000692954"/>
    </source>
</evidence>
<dbReference type="OrthoDB" id="60033at2759"/>
<dbReference type="InterPro" id="IPR005467">
    <property type="entry name" value="His_kinase_dom"/>
</dbReference>
<evidence type="ECO:0000259" key="5">
    <source>
        <dbReference type="PROSITE" id="PS50110"/>
    </source>
</evidence>
<reference evidence="6" key="1">
    <citation type="submission" date="2021-01" db="EMBL/GenBank/DDBJ databases">
        <authorList>
            <consortium name="Genoscope - CEA"/>
            <person name="William W."/>
        </authorList>
    </citation>
    <scope>NUCLEOTIDE SEQUENCE</scope>
</reference>
<gene>
    <name evidence="6" type="ORF">PSON_ATCC_30995.1.T0310069</name>
</gene>
<dbReference type="CDD" id="cd17546">
    <property type="entry name" value="REC_hyHK_CKI1_RcsC-like"/>
    <property type="match status" value="1"/>
</dbReference>
<dbReference type="PROSITE" id="PS50109">
    <property type="entry name" value="HIS_KIN"/>
    <property type="match status" value="1"/>
</dbReference>
<evidence type="ECO:0000256" key="2">
    <source>
        <dbReference type="PROSITE-ProRule" id="PRU00169"/>
    </source>
</evidence>
<dbReference type="SMART" id="SM00388">
    <property type="entry name" value="HisKA"/>
    <property type="match status" value="1"/>
</dbReference>
<feature type="transmembrane region" description="Helical" evidence="3">
    <location>
        <begin position="5"/>
        <end position="25"/>
    </location>
</feature>
<feature type="transmembrane region" description="Helical" evidence="3">
    <location>
        <begin position="31"/>
        <end position="50"/>
    </location>
</feature>
<comment type="caution">
    <text evidence="6">The sequence shown here is derived from an EMBL/GenBank/DDBJ whole genome shotgun (WGS) entry which is preliminary data.</text>
</comment>
<feature type="domain" description="Histidine kinase" evidence="4">
    <location>
        <begin position="374"/>
        <end position="638"/>
    </location>
</feature>
<evidence type="ECO:0000259" key="4">
    <source>
        <dbReference type="PROSITE" id="PS50109"/>
    </source>
</evidence>
<dbReference type="SMART" id="SM00448">
    <property type="entry name" value="REC"/>
    <property type="match status" value="1"/>
</dbReference>
<feature type="transmembrane region" description="Helical" evidence="3">
    <location>
        <begin position="126"/>
        <end position="145"/>
    </location>
</feature>
<dbReference type="PANTHER" id="PTHR43719:SF28">
    <property type="entry name" value="PEROXIDE STRESS-ACTIVATED HISTIDINE KINASE MAK1-RELATED"/>
    <property type="match status" value="1"/>
</dbReference>
<dbReference type="AlphaFoldDB" id="A0A8S1M6W7"/>
<organism evidence="6 7">
    <name type="scientific">Paramecium sonneborni</name>
    <dbReference type="NCBI Taxonomy" id="65129"/>
    <lineage>
        <taxon>Eukaryota</taxon>
        <taxon>Sar</taxon>
        <taxon>Alveolata</taxon>
        <taxon>Ciliophora</taxon>
        <taxon>Intramacronucleata</taxon>
        <taxon>Oligohymenophorea</taxon>
        <taxon>Peniculida</taxon>
        <taxon>Parameciidae</taxon>
        <taxon>Paramecium</taxon>
    </lineage>
</organism>
<sequence length="889" mass="103400">MNNKLLYFGFCDAVISLIAGIVNFIQVSCCFNFTIIFIAELILMTAFIVLQYKRFLNEMIREIFLGVSYLVCQILQIEFLGSLQSSEYIFFLSLRLFILTTSLKRIPFRIIILSVIYFYLGIRLQFYMNMFSYLGLAFAPLIFIVDQSTENLSSSLIDFFQKTLTNPILIIDAKTKEPLFHTNQMESEFNYTSTNQDYFIHYLQQFQNSQQKTLKSILEEQKFQIEQKNQGQYLKLKEILNEDYQYVETQQSKKIATLLQDEINQEKQDLINIDSPKCQIENLKYQGLNQQNDDTPQHGKSKFRFKNNQNKLFGLNELKQKKINISIQHCIWKKKEAFMISLKDLENQKLLQILSEELQESKKQNDNKDQILATVFHDFKTPINGICTIVEAMEERYNLNAPSKYYLRIIRKNVYLMLYMIYDILDFARIQKNQLRLSISDFYLNEVIDEVIELVAIQAEQKGVVIHTHYDIPSYQIYSDPNRIKQILMNFISNSLKFTEQGSITISVESPQTDRVNHIIRTVSSKNVFNQQQNQQTVGQLRKQLSGKSVKSSPGQNRMVYTISIQDTGCGISDVIKPKLFKMYATYPSNDVQNKSGTGIGLMVCKKLIKLLGPSEKIELWSEQNKGTKMSFQIYSRLPDDPKRSPNYISVFKQESSSKNFNLDSPSLIDEQESMQQKFVRSSVLRVYSRPVDKNDTEAGFDFNPEYEDEGQQKLQNINILQNLRSPTASRIKIKEQTLDDSQEIIDPRHRLHKILQNKTFSIMIVDDQPFNVLALKLLLQDISSNVSFLEAYNGQQAINKLQTFQKSKNIKYILMDLFMPILNGWKAASKIREMISKKLIEEVKIIAISGFDDESEQERCENVGFDAFITKPVKLEMIAEVFAQLEYT</sequence>
<dbReference type="InterPro" id="IPR001789">
    <property type="entry name" value="Sig_transdc_resp-reg_receiver"/>
</dbReference>
<keyword evidence="7" id="KW-1185">Reference proteome</keyword>
<dbReference type="PANTHER" id="PTHR43719">
    <property type="entry name" value="TWO-COMPONENT HISTIDINE KINASE"/>
    <property type="match status" value="1"/>
</dbReference>
<dbReference type="Pfam" id="PF00512">
    <property type="entry name" value="HisKA"/>
    <property type="match status" value="1"/>
</dbReference>
<keyword evidence="3" id="KW-1133">Transmembrane helix</keyword>
<evidence type="ECO:0000313" key="6">
    <source>
        <dbReference type="EMBL" id="CAD8073653.1"/>
    </source>
</evidence>
<keyword evidence="3" id="KW-0812">Transmembrane</keyword>
<dbReference type="SMART" id="SM00387">
    <property type="entry name" value="HATPase_c"/>
    <property type="match status" value="1"/>
</dbReference>
<dbReference type="Pfam" id="PF02518">
    <property type="entry name" value="HATPase_c"/>
    <property type="match status" value="1"/>
</dbReference>
<dbReference type="PROSITE" id="PS50110">
    <property type="entry name" value="RESPONSE_REGULATORY"/>
    <property type="match status" value="1"/>
</dbReference>
<keyword evidence="3" id="KW-0472">Membrane</keyword>
<dbReference type="Pfam" id="PF00072">
    <property type="entry name" value="Response_reg"/>
    <property type="match status" value="1"/>
</dbReference>
<name>A0A8S1M6W7_9CILI</name>
<dbReference type="CDD" id="cd00082">
    <property type="entry name" value="HisKA"/>
    <property type="match status" value="1"/>
</dbReference>
<proteinExistence type="predicted"/>
<feature type="transmembrane region" description="Helical" evidence="3">
    <location>
        <begin position="62"/>
        <end position="82"/>
    </location>
</feature>
<dbReference type="GO" id="GO:0000155">
    <property type="term" value="F:phosphorelay sensor kinase activity"/>
    <property type="evidence" value="ECO:0007669"/>
    <property type="project" value="InterPro"/>
</dbReference>
<keyword evidence="1 2" id="KW-0597">Phosphoprotein</keyword>
<evidence type="ECO:0000256" key="3">
    <source>
        <dbReference type="SAM" id="Phobius"/>
    </source>
</evidence>
<dbReference type="InterPro" id="IPR050956">
    <property type="entry name" value="2C_system_His_kinase"/>
</dbReference>
<dbReference type="InterPro" id="IPR003594">
    <property type="entry name" value="HATPase_dom"/>
</dbReference>
<feature type="domain" description="Response regulatory" evidence="5">
    <location>
        <begin position="762"/>
        <end position="887"/>
    </location>
</feature>
<dbReference type="Proteomes" id="UP000692954">
    <property type="component" value="Unassembled WGS sequence"/>
</dbReference>
<feature type="modified residue" description="4-aspartylphosphate" evidence="2">
    <location>
        <position position="817"/>
    </location>
</feature>
<protein>
    <submittedName>
        <fullName evidence="6">Uncharacterized protein</fullName>
    </submittedName>
</protein>
<evidence type="ECO:0000256" key="1">
    <source>
        <dbReference type="ARBA" id="ARBA00022553"/>
    </source>
</evidence>